<accession>A0ABR1RLX1</accession>
<proteinExistence type="predicted"/>
<evidence type="ECO:0000313" key="3">
    <source>
        <dbReference type="Proteomes" id="UP001396898"/>
    </source>
</evidence>
<feature type="compositionally biased region" description="Polar residues" evidence="1">
    <location>
        <begin position="246"/>
        <end position="258"/>
    </location>
</feature>
<sequence length="536" mass="58264">MPLAREPSQRSKWMRWHNNNNNNSNSAPSAATANNTSKHEPAEIIHLGGARISDPPPTITEERPVTQWFTVPPPDLPASSPDRTSQDHSQDKQLPSPPLSATSSMLSPPPLNIGGQTKGKPPAPVQIPAAHQRMLSPLHSDASNGESAFSPPLTGSSSNTRGSAAMFSPAANPFACNPVSPSSSVSSNDSPDHGLRRSRSVADIKDRSRDLSRSNTAAGRLKWRPFPNSTPSESDGETDDIYARQPATSRIESSSSARTYPPPSHPPPSGPLPAISQVLSMGEQQQQQQQQQRPTTATAKTPAQQQPSAAPLPVPGQTGQVSSLTRSSSLNRPTVSLVVNPKIGVAKTTRHTREERLWLHRNYRGEANFLRAWGLSIDNEEDRDEGAALLRELCQSEQEAKWSKSQQQQQQTVDQRGEQLTLMNNSNNAADGGPLHVIVEEQNTGHSPRQLPPYGYKYPGVMVEETPVTTIVAADHEDGVNLRIPVKPPWSNSVQQHQQQQHLARVAAAANKDHARSESEHSVLGAYLDVRMSRLD</sequence>
<dbReference type="Proteomes" id="UP001396898">
    <property type="component" value="Unassembled WGS sequence"/>
</dbReference>
<comment type="caution">
    <text evidence="2">The sequence shown here is derived from an EMBL/GenBank/DDBJ whole genome shotgun (WGS) entry which is preliminary data.</text>
</comment>
<gene>
    <name evidence="2" type="ORF">PG991_008402</name>
</gene>
<feature type="compositionally biased region" description="Polar residues" evidence="1">
    <location>
        <begin position="317"/>
        <end position="334"/>
    </location>
</feature>
<evidence type="ECO:0000313" key="2">
    <source>
        <dbReference type="EMBL" id="KAK8015514.1"/>
    </source>
</evidence>
<feature type="compositionally biased region" description="Low complexity" evidence="1">
    <location>
        <begin position="177"/>
        <end position="189"/>
    </location>
</feature>
<keyword evidence="3" id="KW-1185">Reference proteome</keyword>
<feature type="compositionally biased region" description="Low complexity" evidence="1">
    <location>
        <begin position="284"/>
        <end position="311"/>
    </location>
</feature>
<feature type="compositionally biased region" description="Low complexity" evidence="1">
    <location>
        <begin position="18"/>
        <end position="36"/>
    </location>
</feature>
<dbReference type="EMBL" id="JAQQWI010000012">
    <property type="protein sequence ID" value="KAK8015514.1"/>
    <property type="molecule type" value="Genomic_DNA"/>
</dbReference>
<evidence type="ECO:0000256" key="1">
    <source>
        <dbReference type="SAM" id="MobiDB-lite"/>
    </source>
</evidence>
<organism evidence="2 3">
    <name type="scientific">Apiospora marii</name>
    <dbReference type="NCBI Taxonomy" id="335849"/>
    <lineage>
        <taxon>Eukaryota</taxon>
        <taxon>Fungi</taxon>
        <taxon>Dikarya</taxon>
        <taxon>Ascomycota</taxon>
        <taxon>Pezizomycotina</taxon>
        <taxon>Sordariomycetes</taxon>
        <taxon>Xylariomycetidae</taxon>
        <taxon>Amphisphaeriales</taxon>
        <taxon>Apiosporaceae</taxon>
        <taxon>Apiospora</taxon>
    </lineage>
</organism>
<reference evidence="2 3" key="1">
    <citation type="submission" date="2023-01" db="EMBL/GenBank/DDBJ databases">
        <title>Analysis of 21 Apiospora genomes using comparative genomics revels a genus with tremendous synthesis potential of carbohydrate active enzymes and secondary metabolites.</title>
        <authorList>
            <person name="Sorensen T."/>
        </authorList>
    </citation>
    <scope>NUCLEOTIDE SEQUENCE [LARGE SCALE GENOMIC DNA]</scope>
    <source>
        <strain evidence="2 3">CBS 20057</strain>
    </source>
</reference>
<feature type="compositionally biased region" description="Pro residues" evidence="1">
    <location>
        <begin position="260"/>
        <end position="271"/>
    </location>
</feature>
<feature type="compositionally biased region" description="Basic and acidic residues" evidence="1">
    <location>
        <begin position="190"/>
        <end position="212"/>
    </location>
</feature>
<feature type="compositionally biased region" description="Polar residues" evidence="1">
    <location>
        <begin position="141"/>
        <end position="162"/>
    </location>
</feature>
<protein>
    <submittedName>
        <fullName evidence="2">Uncharacterized protein</fullName>
    </submittedName>
</protein>
<feature type="region of interest" description="Disordered" evidence="1">
    <location>
        <begin position="1"/>
        <end position="335"/>
    </location>
</feature>
<name>A0ABR1RLX1_9PEZI</name>